<keyword evidence="2" id="KW-0812">Transmembrane</keyword>
<keyword evidence="3" id="KW-0614">Plasmid</keyword>
<proteinExistence type="predicted"/>
<dbReference type="EMBL" id="KJ605395">
    <property type="protein sequence ID" value="AIU93524.1"/>
    <property type="molecule type" value="Genomic_DNA"/>
</dbReference>
<keyword evidence="2" id="KW-1133">Transmembrane helix</keyword>
<accession>A0A097SPS6</accession>
<geneLocation type="plasmid" evidence="3">
    <name>pNSL1</name>
</geneLocation>
<dbReference type="AlphaFoldDB" id="A0A097SPS6"/>
<feature type="transmembrane region" description="Helical" evidence="2">
    <location>
        <begin position="15"/>
        <end position="34"/>
    </location>
</feature>
<evidence type="ECO:0000256" key="1">
    <source>
        <dbReference type="SAM" id="MobiDB-lite"/>
    </source>
</evidence>
<reference evidence="3" key="1">
    <citation type="submission" date="2014-03" db="EMBL/GenBank/DDBJ databases">
        <authorList>
            <person name="Zhang G."/>
            <person name="Zhu L."/>
            <person name="Fang P."/>
        </authorList>
    </citation>
    <scope>NUCLEOTIDE SEQUENCE</scope>
    <source>
        <strain evidence="3">NS1</strain>
        <plasmid evidence="3">pNSL1</plasmid>
    </source>
</reference>
<protein>
    <submittedName>
        <fullName evidence="3">Uncharacterized protein</fullName>
    </submittedName>
</protein>
<keyword evidence="2" id="KW-0472">Membrane</keyword>
<sequence>MWSDSAADHHRGSKWLILIAVLTFSCGLPADIFVRPRTHQRRHPNSARLRAGPHRRCGLRTLHRLATPEGCRGAYLLACVPCVHAWHILRTGQVMVPIRKGVPVHAAADRARPTARMSTAPSAVREIKDGRAGNRNYGGENDQQPHVDIMTAHCIPASTRFYVSMRRERSVGWPRSSCIPISAGHLENFRVPPAGTATLGYRRPGRFNGGPRAPLRS</sequence>
<feature type="region of interest" description="Disordered" evidence="1">
    <location>
        <begin position="195"/>
        <end position="217"/>
    </location>
</feature>
<evidence type="ECO:0000313" key="3">
    <source>
        <dbReference type="EMBL" id="AIU93524.1"/>
    </source>
</evidence>
<name>A0A097SPS6_9NOCA</name>
<gene>
    <name evidence="3" type="ORF">LRS1606.90</name>
</gene>
<organism evidence="3">
    <name type="scientific">Rhodococcus sp. NS1</name>
    <dbReference type="NCBI Taxonomy" id="402236"/>
    <lineage>
        <taxon>Bacteria</taxon>
        <taxon>Bacillati</taxon>
        <taxon>Actinomycetota</taxon>
        <taxon>Actinomycetes</taxon>
        <taxon>Mycobacteriales</taxon>
        <taxon>Nocardiaceae</taxon>
        <taxon>Rhodococcus</taxon>
    </lineage>
</organism>
<evidence type="ECO:0000256" key="2">
    <source>
        <dbReference type="SAM" id="Phobius"/>
    </source>
</evidence>